<dbReference type="RefSeq" id="WP_182416104.1">
    <property type="nucleotide sequence ID" value="NZ_CP055153.1"/>
</dbReference>
<dbReference type="EMBL" id="CP055153">
    <property type="protein sequence ID" value="QMU28923.1"/>
    <property type="molecule type" value="Genomic_DNA"/>
</dbReference>
<dbReference type="AlphaFoldDB" id="A0A7L7L839"/>
<evidence type="ECO:0000313" key="2">
    <source>
        <dbReference type="EMBL" id="QMU28923.1"/>
    </source>
</evidence>
<dbReference type="Proteomes" id="UP000514509">
    <property type="component" value="Chromosome"/>
</dbReference>
<reference evidence="2 3" key="1">
    <citation type="submission" date="2020-06" db="EMBL/GenBank/DDBJ databases">
        <authorList>
            <person name="Hwang Y.J."/>
        </authorList>
    </citation>
    <scope>NUCLEOTIDE SEQUENCE [LARGE SCALE GENOMIC DNA]</scope>
    <source>
        <strain evidence="2 3">KUDC8001</strain>
    </source>
</reference>
<sequence length="136" mass="15238">MTKAVLSFVVVLLFSTFGQAQNIPSSAEKRITLLTRVMATELQLNEAEYIKLRALNRERILKSDEIAAMYNNDPTLVAAKLKEVEVNFDKKFTALLNSVQLTAYKSYKETTDSNLTALQEEKTVDKKTNSASASKK</sequence>
<organism evidence="2 3">
    <name type="scientific">Adhaeribacter radiodurans</name>
    <dbReference type="NCBI Taxonomy" id="2745197"/>
    <lineage>
        <taxon>Bacteria</taxon>
        <taxon>Pseudomonadati</taxon>
        <taxon>Bacteroidota</taxon>
        <taxon>Cytophagia</taxon>
        <taxon>Cytophagales</taxon>
        <taxon>Hymenobacteraceae</taxon>
        <taxon>Adhaeribacter</taxon>
    </lineage>
</organism>
<feature type="signal peptide" evidence="1">
    <location>
        <begin position="1"/>
        <end position="20"/>
    </location>
</feature>
<accession>A0A7L7L839</accession>
<feature type="chain" id="PRO_5029801759" evidence="1">
    <location>
        <begin position="21"/>
        <end position="136"/>
    </location>
</feature>
<gene>
    <name evidence="2" type="ORF">HUW48_13130</name>
</gene>
<evidence type="ECO:0000313" key="3">
    <source>
        <dbReference type="Proteomes" id="UP000514509"/>
    </source>
</evidence>
<evidence type="ECO:0000256" key="1">
    <source>
        <dbReference type="SAM" id="SignalP"/>
    </source>
</evidence>
<reference evidence="2 3" key="2">
    <citation type="submission" date="2020-08" db="EMBL/GenBank/DDBJ databases">
        <title>Adhaeribacter dokdonensis sp. nov., isolated from the rhizosphere of Elymus tsukushiensis, a plant native to the Dokdo Islands, Republic of Korea.</title>
        <authorList>
            <person name="Ghim S.Y."/>
        </authorList>
    </citation>
    <scope>NUCLEOTIDE SEQUENCE [LARGE SCALE GENOMIC DNA]</scope>
    <source>
        <strain evidence="2 3">KUDC8001</strain>
    </source>
</reference>
<name>A0A7L7L839_9BACT</name>
<proteinExistence type="predicted"/>
<dbReference type="KEGG" id="add:HUW48_13130"/>
<protein>
    <submittedName>
        <fullName evidence="2">Uncharacterized protein</fullName>
    </submittedName>
</protein>
<keyword evidence="1" id="KW-0732">Signal</keyword>
<keyword evidence="3" id="KW-1185">Reference proteome</keyword>